<evidence type="ECO:0000313" key="3">
    <source>
        <dbReference type="Proteomes" id="UP000217994"/>
    </source>
</evidence>
<comment type="caution">
    <text evidence="2">The sequence shown here is derived from an EMBL/GenBank/DDBJ whole genome shotgun (WGS) entry which is preliminary data.</text>
</comment>
<dbReference type="Proteomes" id="UP000217994">
    <property type="component" value="Unassembled WGS sequence"/>
</dbReference>
<evidence type="ECO:0000259" key="1">
    <source>
        <dbReference type="PROSITE" id="PS51782"/>
    </source>
</evidence>
<proteinExistence type="predicted"/>
<gene>
    <name evidence="2" type="ORF">BZL54_12680</name>
</gene>
<evidence type="ECO:0000313" key="2">
    <source>
        <dbReference type="EMBL" id="PCE31952.1"/>
    </source>
</evidence>
<dbReference type="EMBL" id="MTZU01000032">
    <property type="protein sequence ID" value="PCE31952.1"/>
    <property type="molecule type" value="Genomic_DNA"/>
</dbReference>
<sequence>MATPAPPKNGYEKWQEGIKSAIGNPKWQMYDCEIRAAVGEYNQHLANVAGYRPLNWHLIKAISWVETGAGDPLWASNPMQIGMYNDPGLDGLLSGKEGGDLVMPVSVKSQLTRANARSVPAYNIRAAIGYLLMRLANFSIQSVPDTDRRTYEIAVKPGDSLDKIAKKQGSTTDMLRALNPGIGILRPGQVVKYQKAAIRKVIVGWKPTTTANIGRLYNTKDPETYAKKLDHALAAIQQAKESACAP</sequence>
<dbReference type="InterPro" id="IPR018392">
    <property type="entry name" value="LysM"/>
</dbReference>
<dbReference type="InterPro" id="IPR036779">
    <property type="entry name" value="LysM_dom_sf"/>
</dbReference>
<dbReference type="RefSeq" id="WP_084904773.1">
    <property type="nucleotide sequence ID" value="NZ_CP020737.1"/>
</dbReference>
<reference evidence="2 3" key="1">
    <citation type="submission" date="2017-01" db="EMBL/GenBank/DDBJ databases">
        <title>Whole-Genome Shotgun Sequencing of Two beta-Proteobacterial Species in Search of the Bulgecin Biosynthetic Cluster.</title>
        <authorList>
            <person name="Horsman M.E."/>
            <person name="Marous D.R."/>
            <person name="Li R."/>
            <person name="Oliver R.A."/>
            <person name="Byun B."/>
            <person name="Emrich S.J."/>
            <person name="Boggess B."/>
            <person name="Townsend C.A."/>
            <person name="Mobashery S."/>
        </authorList>
    </citation>
    <scope>NUCLEOTIDE SEQUENCE [LARGE SCALE GENOMIC DNA]</scope>
    <source>
        <strain evidence="2 3">ATCC 31433</strain>
    </source>
</reference>
<name>A0A2A4FGY3_9BURK</name>
<dbReference type="CDD" id="cd00118">
    <property type="entry name" value="LysM"/>
    <property type="match status" value="1"/>
</dbReference>
<feature type="domain" description="LysM" evidence="1">
    <location>
        <begin position="151"/>
        <end position="198"/>
    </location>
</feature>
<dbReference type="GeneID" id="69003614"/>
<dbReference type="PROSITE" id="PS51782">
    <property type="entry name" value="LYSM"/>
    <property type="match status" value="1"/>
</dbReference>
<dbReference type="Pfam" id="PF01476">
    <property type="entry name" value="LysM"/>
    <property type="match status" value="1"/>
</dbReference>
<dbReference type="SUPFAM" id="SSF54106">
    <property type="entry name" value="LysM domain"/>
    <property type="match status" value="1"/>
</dbReference>
<protein>
    <submittedName>
        <fullName evidence="2">Peptidoglycan-binding protein</fullName>
    </submittedName>
</protein>
<accession>A0A2A4FGY3</accession>
<organism evidence="2 3">
    <name type="scientific">Burkholderia ubonensis subsp. mesacidophila</name>
    <dbReference type="NCBI Taxonomy" id="265293"/>
    <lineage>
        <taxon>Bacteria</taxon>
        <taxon>Pseudomonadati</taxon>
        <taxon>Pseudomonadota</taxon>
        <taxon>Betaproteobacteria</taxon>
        <taxon>Burkholderiales</taxon>
        <taxon>Burkholderiaceae</taxon>
        <taxon>Burkholderia</taxon>
        <taxon>Burkholderia cepacia complex</taxon>
    </lineage>
</organism>
<dbReference type="AlphaFoldDB" id="A0A2A4FGY3"/>
<dbReference type="Gene3D" id="3.10.350.10">
    <property type="entry name" value="LysM domain"/>
    <property type="match status" value="1"/>
</dbReference>